<reference evidence="2" key="1">
    <citation type="submission" date="2020-02" db="EMBL/GenBank/DDBJ databases">
        <authorList>
            <person name="Meier V. D."/>
        </authorList>
    </citation>
    <scope>NUCLEOTIDE SEQUENCE</scope>
    <source>
        <strain evidence="2">AVDCRST_MAG64</strain>
    </source>
</reference>
<gene>
    <name evidence="2" type="ORF">AVDCRST_MAG64-1055</name>
</gene>
<dbReference type="AlphaFoldDB" id="A0A6J4NPD4"/>
<name>A0A6J4NPD4_9BACT</name>
<evidence type="ECO:0000313" key="2">
    <source>
        <dbReference type="EMBL" id="CAA9388183.1"/>
    </source>
</evidence>
<feature type="non-terminal residue" evidence="2">
    <location>
        <position position="1"/>
    </location>
</feature>
<sequence>ERARPVTGTAGSGAGAPRRGTLSRTAGVAPAHRTSGAAASI</sequence>
<accession>A0A6J4NPD4</accession>
<proteinExistence type="predicted"/>
<evidence type="ECO:0000256" key="1">
    <source>
        <dbReference type="SAM" id="MobiDB-lite"/>
    </source>
</evidence>
<feature type="region of interest" description="Disordered" evidence="1">
    <location>
        <begin position="1"/>
        <end position="41"/>
    </location>
</feature>
<organism evidence="2">
    <name type="scientific">uncultured Phycisphaerae bacterium</name>
    <dbReference type="NCBI Taxonomy" id="904963"/>
    <lineage>
        <taxon>Bacteria</taxon>
        <taxon>Pseudomonadati</taxon>
        <taxon>Planctomycetota</taxon>
        <taxon>Phycisphaerae</taxon>
        <taxon>environmental samples</taxon>
    </lineage>
</organism>
<protein>
    <submittedName>
        <fullName evidence="2">Uncharacterized protein</fullName>
    </submittedName>
</protein>
<dbReference type="EMBL" id="CADCUQ010000245">
    <property type="protein sequence ID" value="CAA9388183.1"/>
    <property type="molecule type" value="Genomic_DNA"/>
</dbReference>
<feature type="non-terminal residue" evidence="2">
    <location>
        <position position="41"/>
    </location>
</feature>